<protein>
    <recommendedName>
        <fullName evidence="3">Shikimate kinase</fullName>
    </recommendedName>
</protein>
<proteinExistence type="predicted"/>
<dbReference type="Proteomes" id="UP000185612">
    <property type="component" value="Unassembled WGS sequence"/>
</dbReference>
<dbReference type="Pfam" id="PF01202">
    <property type="entry name" value="SKI"/>
    <property type="match status" value="1"/>
</dbReference>
<gene>
    <name evidence="1" type="ORF">BSZ40_02890</name>
</gene>
<dbReference type="EMBL" id="MQVS01000002">
    <property type="protein sequence ID" value="OKL52430.1"/>
    <property type="molecule type" value="Genomic_DNA"/>
</dbReference>
<accession>A0A1Q5PYG3</accession>
<organism evidence="1 2">
    <name type="scientific">Buchananella hordeovulneris</name>
    <dbReference type="NCBI Taxonomy" id="52770"/>
    <lineage>
        <taxon>Bacteria</taxon>
        <taxon>Bacillati</taxon>
        <taxon>Actinomycetota</taxon>
        <taxon>Actinomycetes</taxon>
        <taxon>Actinomycetales</taxon>
        <taxon>Actinomycetaceae</taxon>
        <taxon>Buchananella</taxon>
    </lineage>
</organism>
<sequence length="175" mass="18403">MRLILIGAPGTGKSTLAAHLAARGWQVWESDDAVERVLGRSLADLHVAGAQDALRQAEQQAVCAQLSAPRDGIATPQVVVVGSGAIESPLVRQALTLARQAGDPVVHLDADLAAVSRRLALGAPGGLAPVLPRALWGQLRRERLPRYRAAASHTLDTTGLSARDVLDKVLDLLGR</sequence>
<reference evidence="2" key="1">
    <citation type="submission" date="2016-12" db="EMBL/GenBank/DDBJ databases">
        <authorList>
            <person name="Meng X."/>
        </authorList>
    </citation>
    <scope>NUCLEOTIDE SEQUENCE [LARGE SCALE GENOMIC DNA]</scope>
    <source>
        <strain evidence="2">DSM 20732</strain>
    </source>
</reference>
<dbReference type="Gene3D" id="3.40.50.300">
    <property type="entry name" value="P-loop containing nucleotide triphosphate hydrolases"/>
    <property type="match status" value="1"/>
</dbReference>
<dbReference type="InterPro" id="IPR031322">
    <property type="entry name" value="Shikimate/glucono_kinase"/>
</dbReference>
<comment type="caution">
    <text evidence="1">The sequence shown here is derived from an EMBL/GenBank/DDBJ whole genome shotgun (WGS) entry which is preliminary data.</text>
</comment>
<dbReference type="AlphaFoldDB" id="A0A1Q5PYG3"/>
<dbReference type="FunCoup" id="A0A1Q5PYG3">
    <property type="interactions" value="138"/>
</dbReference>
<evidence type="ECO:0000313" key="2">
    <source>
        <dbReference type="Proteomes" id="UP000185612"/>
    </source>
</evidence>
<dbReference type="PRINTS" id="PR01100">
    <property type="entry name" value="SHIKIMTKNASE"/>
</dbReference>
<evidence type="ECO:0000313" key="1">
    <source>
        <dbReference type="EMBL" id="OKL52430.1"/>
    </source>
</evidence>
<dbReference type="InterPro" id="IPR027417">
    <property type="entry name" value="P-loop_NTPase"/>
</dbReference>
<name>A0A1Q5PYG3_9ACTO</name>
<dbReference type="OrthoDB" id="9800332at2"/>
<evidence type="ECO:0008006" key="3">
    <source>
        <dbReference type="Google" id="ProtNLM"/>
    </source>
</evidence>
<dbReference type="STRING" id="52770.BSZ40_02890"/>
<dbReference type="SUPFAM" id="SSF52540">
    <property type="entry name" value="P-loop containing nucleoside triphosphate hydrolases"/>
    <property type="match status" value="1"/>
</dbReference>
<keyword evidence="2" id="KW-1185">Reference proteome</keyword>
<dbReference type="RefSeq" id="WP_073823120.1">
    <property type="nucleotide sequence ID" value="NZ_JAUNKL010000001.1"/>
</dbReference>